<reference evidence="1 2" key="1">
    <citation type="submission" date="2018-06" db="EMBL/GenBank/DDBJ databases">
        <title>Genomic Encyclopedia of Type Strains, Phase III (KMG-III): the genomes of soil and plant-associated and newly described type strains.</title>
        <authorList>
            <person name="Whitman W."/>
        </authorList>
    </citation>
    <scope>NUCLEOTIDE SEQUENCE [LARGE SCALE GENOMIC DNA]</scope>
    <source>
        <strain evidence="1 2">CECT 7945</strain>
    </source>
</reference>
<evidence type="ECO:0000313" key="1">
    <source>
        <dbReference type="EMBL" id="PYE78207.1"/>
    </source>
</evidence>
<organism evidence="1 2">
    <name type="scientific">Winogradskyella epiphytica</name>
    <dbReference type="NCBI Taxonomy" id="262005"/>
    <lineage>
        <taxon>Bacteria</taxon>
        <taxon>Pseudomonadati</taxon>
        <taxon>Bacteroidota</taxon>
        <taxon>Flavobacteriia</taxon>
        <taxon>Flavobacteriales</taxon>
        <taxon>Flavobacteriaceae</taxon>
        <taxon>Winogradskyella</taxon>
    </lineage>
</organism>
<name>A0A2V4X3X1_9FLAO</name>
<evidence type="ECO:0000313" key="2">
    <source>
        <dbReference type="Proteomes" id="UP000248054"/>
    </source>
</evidence>
<protein>
    <submittedName>
        <fullName evidence="1">Uncharacterized protein</fullName>
    </submittedName>
</protein>
<accession>A0A2V4X3X1</accession>
<dbReference type="Proteomes" id="UP000248054">
    <property type="component" value="Unassembled WGS sequence"/>
</dbReference>
<gene>
    <name evidence="1" type="ORF">DFQ11_1422</name>
</gene>
<dbReference type="RefSeq" id="WP_110476710.1">
    <property type="nucleotide sequence ID" value="NZ_BMWQ01000041.1"/>
</dbReference>
<dbReference type="OrthoDB" id="674885at2"/>
<comment type="caution">
    <text evidence="1">The sequence shown here is derived from an EMBL/GenBank/DDBJ whole genome shotgun (WGS) entry which is preliminary data.</text>
</comment>
<sequence length="134" mass="15753">MSEVKIEVYHKKEKVTTTLYVEQLSENKFRMTDNDFCNPKLTLGTEFETEINDQNKHEITKITKESEYITRRFGLTPNHKESDYRMLGDELTKRGGFWQVDLGSIATINIPKDFEFDVDQVIKELDLKLVEITE</sequence>
<keyword evidence="2" id="KW-1185">Reference proteome</keyword>
<dbReference type="EMBL" id="QJTD01000042">
    <property type="protein sequence ID" value="PYE78207.1"/>
    <property type="molecule type" value="Genomic_DNA"/>
</dbReference>
<dbReference type="AlphaFoldDB" id="A0A2V4X3X1"/>
<proteinExistence type="predicted"/>